<feature type="compositionally biased region" description="Polar residues" evidence="2">
    <location>
        <begin position="2389"/>
        <end position="2404"/>
    </location>
</feature>
<sequence length="2550" mass="292971">MEEEAVENIILKCVNALELLPEQTPAIKHLVDGRVYGRLLTILKNEDVKKSDLVGLIPDLQAIIKDHFAGPNLIIFEDVASGNQTEVTKLTLLLLYIMMVTESKLRSRLLSSPLMDQSTQIKVKYLIESIQKRGSGMSTKFLNILCTEKLGYKGISTQCQTPIYTNAPWGSPKVYYSSPKASPLRDLVYSPPFRMQKLLNTKTREVKQLQQQIHNMENDKQEIEVSLENSHKKISKLKDELVKTQKELQDLLRSRDELETKMVTGEDLVQQQVHRLGKEAAHLRKENASLQQTVNMVMETNDELTTKNESLSKRLMLVSAERDRQQEEMSTLYMAKLENENIIESQAYHMKDMKIQLEDLRQCLLEQKPSNHAIEESFEVDSPMIFTDAPSPSNFSPGTSGPSGENMADAVVDKILFETQEQLNHLQEQHASLQEKLSETTYNRDQLLAQVECLITENESTVSELGEARETYEQLYSTHAKVCEEQKNNLQLLQEAQVKNQMAEVEQKKLEAEAHETSVTVWNMKAELTKFEAQLSECSAQLKDLEEQLHSSQSQEQVTRAALEKESKERLSLKEEFSTTVSKMNGDFQQKITSLTEEHNQKLEIQNLILSHKGAELQMVEDSETMVNEKAALNMQLEIKSEALCALQQEMDNKQKVMNEEQSNLEKEVQMKNSEYLKLQNEMEAYIEQATAEKATLNEEMYTKEKAYSSIQQRLEITAKSLVDLKASFDEKLKVKDEALLTVQQEKENKSEILSKEISSLKDIIKTNEIDFSRKIEEMDKTIKHLNETKAEMSKELQLQEDSIATQKQEMEDDLIKFADEKKELNAVIIQKESAYSLLQQKLQEAGNNFMQEKNALMNEIQTKEGYFSEIKKEFEMTIELHAQEKLRLDEAIKTKEEELASSQKLKETTAAQQDMRGTLEILSKEKLILTKNIKEKEEALNSLQLKYLEAEFKFSSEKATFCQDLSAKELTINSLQKEIEKIKNEHATSVKLMNEELEQTRSSFEGQQNANNDMKGEIEALKGEISSKVAEHNNILAETRNEISSNIHHLSTLISEKDGMIKSLEEEKEESIQIYKNKIQELDMKLGEKCKHLNLVEQENLDIKINREKKEALLREDLNNIKLELELLQKEKEEQVHTTEKIIVELKTSLKDKMDIITTMKEENEQNLLSHKTQINEMEAKIADLQSIISVKEETFRNKISLLKGHMANVEADNVQNESKVVEVTAVVNKMEQEHTVTLDHLKMEAEQQQVKFDADVLLLKERLSSLKTEKMKIVCDLEEKNDAMNSLTLELNGKVEALQTAEKEKEKVLEALELERASMNDVIKAQEDALNTLQQQVEKTLEAHIKEKAVLMEEIKERGTAFASLQEEMKNHLTRCDEEKASLSRKMQGNEEVVINQQQQIETLLAQVSEEKEVKESVCTNLNRELQEKEELLTRLQKERENYTEMHLAMNDAVKEKERDLSSLQLRLQDITDAFTFEKESLLKELEVQKENYVPLKNNFEKEQEKLTADITMLTLQIQEKENERSNLQEEIKEIQEKNAIKIKTLEGDLEKITTCLEAEKKLNNERESELMTLKEEIVQKNSEHSRDMTETQELFKEISRLNECIAKRKQLYETLQKQIDEETERNKTEMLRLQGDITEKGQVVEALEQEIVKMKKNHENTVQEMNNDKTSCVNFLKAEMSELHKTYIQKEKDLSEELNHLRITLDMMKEKTVEQNEIDEVTFTSLNECLAEKSNIICALKEDIEQVRLEHETLLTQMEQRHVKLQKNDGEKIVDLNVLLAEKSEAISTMKGELEDIHSQYEVKISRINKLMEEQQAKMASALSSLENKIEVLESEKIVMSSKFEEHEKTFVAQISTLEEDLQSKETICQSSIQELKTAQEEIKKYKVRIQTLEAKLIDNEQQISAAKEETMRVERESEKSTRSLSEEVKAIKEKARSEKKAVADRMKMSYRTEVEKLMIQIEEKEQEGKEKEKILQKYEVAKKKLAEVLTNLNETKTTNEHYEKQMAKYKEHVKKLEGNLQKELFRQNEMKTRITELDGRNQPLEEKLHEYENTIKRFGNEKRSLEVQLHHAEAQMKEMKKQFERDTFNEGNLLASTFTRGRCSTVSDSQISEIRMTRTSASSAESDWDVNDSQQQLLQKKPSKETFKKIPRATSAETVTRKPCTRTSGAENKQRCENQARQNAAATEKKVLQQPETSISGKSFGRSVPRDMLFNCEDEEMMFSNKYLLDMQLGKCNPMDEAQWKRVSELQRRNSLYPPHMRSAYPAEMQSIPLEGFADDKLREGHAVNDRQLMTLTQATENLGLDSPAFNLRKRKSLSDSIQSEASFDSSGGKRTKRLSTSYSRPGPPTPGRKGMGRVDKENRRESSASELSLSSITCRGRKGSPQSTCSGGSPVSSRVRQVKGAHSSRSTNSPSSRSVRSASSPSTRSTRSPGNVTVLSKKGATPRARLGMTPASLRRILSKGKSPWKKLNNEQETPKGLGDSTDSNGRSKLRIFRRPFGSRNYNVLSASLRSQENPQDLNNSLTVSIGRSDPTIVEKKSRMRR</sequence>
<feature type="coiled-coil region" evidence="1">
    <location>
        <begin position="1286"/>
        <end position="1356"/>
    </location>
</feature>
<organism evidence="3 4">
    <name type="scientific">Homarus americanus</name>
    <name type="common">American lobster</name>
    <dbReference type="NCBI Taxonomy" id="6706"/>
    <lineage>
        <taxon>Eukaryota</taxon>
        <taxon>Metazoa</taxon>
        <taxon>Ecdysozoa</taxon>
        <taxon>Arthropoda</taxon>
        <taxon>Crustacea</taxon>
        <taxon>Multicrustacea</taxon>
        <taxon>Malacostraca</taxon>
        <taxon>Eumalacostraca</taxon>
        <taxon>Eucarida</taxon>
        <taxon>Decapoda</taxon>
        <taxon>Pleocyemata</taxon>
        <taxon>Astacidea</taxon>
        <taxon>Nephropoidea</taxon>
        <taxon>Nephropidae</taxon>
        <taxon>Homarus</taxon>
    </lineage>
</organism>
<feature type="compositionally biased region" description="Low complexity" evidence="2">
    <location>
        <begin position="2412"/>
        <end position="2438"/>
    </location>
</feature>
<feature type="coiled-coil region" evidence="1">
    <location>
        <begin position="776"/>
        <end position="828"/>
    </location>
</feature>
<keyword evidence="1" id="KW-0175">Coiled coil</keyword>
<feature type="coiled-coil region" evidence="1">
    <location>
        <begin position="1951"/>
        <end position="2086"/>
    </location>
</feature>
<reference evidence="3" key="1">
    <citation type="journal article" date="2021" name="Sci. Adv.">
        <title>The American lobster genome reveals insights on longevity, neural, and immune adaptations.</title>
        <authorList>
            <person name="Polinski J.M."/>
            <person name="Zimin A.V."/>
            <person name="Clark K.F."/>
            <person name="Kohn A.B."/>
            <person name="Sadowski N."/>
            <person name="Timp W."/>
            <person name="Ptitsyn A."/>
            <person name="Khanna P."/>
            <person name="Romanova D.Y."/>
            <person name="Williams P."/>
            <person name="Greenwood S.J."/>
            <person name="Moroz L.L."/>
            <person name="Walt D.R."/>
            <person name="Bodnar A.G."/>
        </authorList>
    </citation>
    <scope>NUCLEOTIDE SEQUENCE</scope>
    <source>
        <strain evidence="3">GMGI-L3</strain>
    </source>
</reference>
<accession>A0A8J5JKA3</accession>
<dbReference type="EMBL" id="JAHLQT010034244">
    <property type="protein sequence ID" value="KAG7158941.1"/>
    <property type="molecule type" value="Genomic_DNA"/>
</dbReference>
<gene>
    <name evidence="3" type="primary">NUMA1-L</name>
    <name evidence="3" type="ORF">Hamer_G006320</name>
</gene>
<evidence type="ECO:0000256" key="2">
    <source>
        <dbReference type="SAM" id="MobiDB-lite"/>
    </source>
</evidence>
<feature type="coiled-coil region" evidence="1">
    <location>
        <begin position="1801"/>
        <end position="1846"/>
    </location>
</feature>
<feature type="coiled-coil region" evidence="1">
    <location>
        <begin position="1407"/>
        <end position="1667"/>
    </location>
</feature>
<dbReference type="PANTHER" id="PTHR23159">
    <property type="entry name" value="CENTROSOMAL PROTEIN 2"/>
    <property type="match status" value="1"/>
</dbReference>
<evidence type="ECO:0000256" key="1">
    <source>
        <dbReference type="SAM" id="Coils"/>
    </source>
</evidence>
<keyword evidence="4" id="KW-1185">Reference proteome</keyword>
<feature type="coiled-coil region" evidence="1">
    <location>
        <begin position="416"/>
        <end position="443"/>
    </location>
</feature>
<feature type="coiled-coil region" evidence="1">
    <location>
        <begin position="1112"/>
        <end position="1196"/>
    </location>
</feature>
<proteinExistence type="predicted"/>
<feature type="region of interest" description="Disordered" evidence="2">
    <location>
        <begin position="1912"/>
        <end position="1932"/>
    </location>
</feature>
<feature type="compositionally biased region" description="Polar residues" evidence="2">
    <location>
        <begin position="2323"/>
        <end position="2334"/>
    </location>
</feature>
<comment type="caution">
    <text evidence="3">The sequence shown here is derived from an EMBL/GenBank/DDBJ whole genome shotgun (WGS) entry which is preliminary data.</text>
</comment>
<feature type="coiled-coil region" evidence="1">
    <location>
        <begin position="648"/>
        <end position="707"/>
    </location>
</feature>
<feature type="coiled-coil region" evidence="1">
    <location>
        <begin position="879"/>
        <end position="1025"/>
    </location>
</feature>
<dbReference type="PANTHER" id="PTHR23159:SF31">
    <property type="entry name" value="CENTROSOME-ASSOCIATED PROTEIN CEP250 ISOFORM X1"/>
    <property type="match status" value="1"/>
</dbReference>
<feature type="region of interest" description="Disordered" evidence="2">
    <location>
        <begin position="2320"/>
        <end position="2495"/>
    </location>
</feature>
<feature type="coiled-coil region" evidence="1">
    <location>
        <begin position="199"/>
        <end position="328"/>
    </location>
</feature>
<evidence type="ECO:0000313" key="4">
    <source>
        <dbReference type="Proteomes" id="UP000747542"/>
    </source>
</evidence>
<dbReference type="Proteomes" id="UP000747542">
    <property type="component" value="Unassembled WGS sequence"/>
</dbReference>
<protein>
    <submittedName>
        <fullName evidence="3">Nuclear mitotic apparatus protein 1-like</fullName>
    </submittedName>
</protein>
<name>A0A8J5JKA3_HOMAM</name>
<evidence type="ECO:0000313" key="3">
    <source>
        <dbReference type="EMBL" id="KAG7158941.1"/>
    </source>
</evidence>
<feature type="compositionally biased region" description="Basic and acidic residues" evidence="2">
    <location>
        <begin position="2361"/>
        <end position="2372"/>
    </location>
</feature>
<feature type="coiled-coil region" evidence="1">
    <location>
        <begin position="493"/>
        <end position="555"/>
    </location>
</feature>
<feature type="region of interest" description="Disordered" evidence="2">
    <location>
        <begin position="2121"/>
        <end position="2208"/>
    </location>
</feature>